<feature type="compositionally biased region" description="Polar residues" evidence="1">
    <location>
        <begin position="1"/>
        <end position="14"/>
    </location>
</feature>
<dbReference type="InterPro" id="IPR038735">
    <property type="entry name" value="MSMEG_1276-like_NTP-PPase_dom"/>
</dbReference>
<dbReference type="AlphaFoldDB" id="A0A239GFL3"/>
<name>A0A239GFL3_9ACTN</name>
<evidence type="ECO:0000313" key="3">
    <source>
        <dbReference type="Proteomes" id="UP000198420"/>
    </source>
</evidence>
<keyword evidence="3" id="KW-1185">Reference proteome</keyword>
<dbReference type="RefSeq" id="WP_245920247.1">
    <property type="nucleotide sequence ID" value="NZ_FZNP01000024.1"/>
</dbReference>
<dbReference type="EMBL" id="FZNP01000024">
    <property type="protein sequence ID" value="SNS67532.1"/>
    <property type="molecule type" value="Genomic_DNA"/>
</dbReference>
<organism evidence="2 3">
    <name type="scientific">Actinomadura mexicana</name>
    <dbReference type="NCBI Taxonomy" id="134959"/>
    <lineage>
        <taxon>Bacteria</taxon>
        <taxon>Bacillati</taxon>
        <taxon>Actinomycetota</taxon>
        <taxon>Actinomycetes</taxon>
        <taxon>Streptosporangiales</taxon>
        <taxon>Thermomonosporaceae</taxon>
        <taxon>Actinomadura</taxon>
    </lineage>
</organism>
<dbReference type="CDD" id="cd11532">
    <property type="entry name" value="NTP-PPase_COG4997"/>
    <property type="match status" value="1"/>
</dbReference>
<feature type="region of interest" description="Disordered" evidence="1">
    <location>
        <begin position="1"/>
        <end position="29"/>
    </location>
</feature>
<sequence length="228" mass="25226">MEQSSGIEKSSGMENEQAPGSLARALADVVAEREAQDRMWGVQDFPDGTEPGFTARAEEAKQECAAAWARGELTWRHILTEEFYEALAESDPRSLRNELVQTAAVALKWVQCLDRRHGGTVHQTRDGRRSEKLVRDRIPEIIRGAGGSPQTRTAAQEEQAVLLRNKLYEEAGEYSATGDPAELADLLEVLHALAALHGLTPEQLEEHRAAKAAERGAFSKRHVLRLSH</sequence>
<evidence type="ECO:0000313" key="2">
    <source>
        <dbReference type="EMBL" id="SNS67532.1"/>
    </source>
</evidence>
<protein>
    <submittedName>
        <fullName evidence="2">Predicted house-cleaning noncanonical NTP pyrophosphatase, all-alpha NTP-PPase (MazG) superfamily</fullName>
    </submittedName>
</protein>
<proteinExistence type="predicted"/>
<accession>A0A239GFL3</accession>
<reference evidence="3" key="1">
    <citation type="submission" date="2017-06" db="EMBL/GenBank/DDBJ databases">
        <authorList>
            <person name="Varghese N."/>
            <person name="Submissions S."/>
        </authorList>
    </citation>
    <scope>NUCLEOTIDE SEQUENCE [LARGE SCALE GENOMIC DNA]</scope>
    <source>
        <strain evidence="3">DSM 44485</strain>
    </source>
</reference>
<dbReference type="Proteomes" id="UP000198420">
    <property type="component" value="Unassembled WGS sequence"/>
</dbReference>
<evidence type="ECO:0000256" key="1">
    <source>
        <dbReference type="SAM" id="MobiDB-lite"/>
    </source>
</evidence>
<gene>
    <name evidence="2" type="ORF">SAMN06265355_12442</name>
</gene>